<feature type="compositionally biased region" description="Basic and acidic residues" evidence="7">
    <location>
        <begin position="81"/>
        <end position="91"/>
    </location>
</feature>
<evidence type="ECO:0000256" key="6">
    <source>
        <dbReference type="RuleBase" id="RU366044"/>
    </source>
</evidence>
<evidence type="ECO:0000256" key="5">
    <source>
        <dbReference type="ARBA" id="ARBA00023242"/>
    </source>
</evidence>
<organism evidence="8 9">
    <name type="scientific">Parascaris equorum</name>
    <name type="common">Equine roundworm</name>
    <dbReference type="NCBI Taxonomy" id="6256"/>
    <lineage>
        <taxon>Eukaryota</taxon>
        <taxon>Metazoa</taxon>
        <taxon>Ecdysozoa</taxon>
        <taxon>Nematoda</taxon>
        <taxon>Chromadorea</taxon>
        <taxon>Rhabditida</taxon>
        <taxon>Spirurina</taxon>
        <taxon>Ascaridomorpha</taxon>
        <taxon>Ascaridoidea</taxon>
        <taxon>Ascarididae</taxon>
        <taxon>Parascaris</taxon>
    </lineage>
</organism>
<accession>A0A914S3F4</accession>
<comment type="similarity">
    <text evidence="6">Belongs to the TFIIF alpha subunit family.</text>
</comment>
<evidence type="ECO:0000256" key="3">
    <source>
        <dbReference type="ARBA" id="ARBA00023125"/>
    </source>
</evidence>
<evidence type="ECO:0000313" key="8">
    <source>
        <dbReference type="Proteomes" id="UP000887564"/>
    </source>
</evidence>
<evidence type="ECO:0000256" key="4">
    <source>
        <dbReference type="ARBA" id="ARBA00023163"/>
    </source>
</evidence>
<evidence type="ECO:0000256" key="7">
    <source>
        <dbReference type="SAM" id="MobiDB-lite"/>
    </source>
</evidence>
<dbReference type="GO" id="GO:0003677">
    <property type="term" value="F:DNA binding"/>
    <property type="evidence" value="ECO:0007669"/>
    <property type="project" value="UniProtKB-KW"/>
</dbReference>
<keyword evidence="5 6" id="KW-0539">Nucleus</keyword>
<keyword evidence="8" id="KW-1185">Reference proteome</keyword>
<evidence type="ECO:0000313" key="9">
    <source>
        <dbReference type="WBParaSite" id="PEQ_0001286201-mRNA-1"/>
    </source>
</evidence>
<dbReference type="WBParaSite" id="PEQ_0001286201-mRNA-1">
    <property type="protein sequence ID" value="PEQ_0001286201-mRNA-1"/>
    <property type="gene ID" value="PEQ_0001286201"/>
</dbReference>
<dbReference type="Proteomes" id="UP000887564">
    <property type="component" value="Unplaced"/>
</dbReference>
<dbReference type="GO" id="GO:0005634">
    <property type="term" value="C:nucleus"/>
    <property type="evidence" value="ECO:0007669"/>
    <property type="project" value="UniProtKB-SubCell"/>
</dbReference>
<dbReference type="SUPFAM" id="SSF50916">
    <property type="entry name" value="Rap30/74 interaction domains"/>
    <property type="match status" value="1"/>
</dbReference>
<dbReference type="GO" id="GO:0032968">
    <property type="term" value="P:positive regulation of transcription elongation by RNA polymerase II"/>
    <property type="evidence" value="ECO:0007669"/>
    <property type="project" value="InterPro"/>
</dbReference>
<protein>
    <recommendedName>
        <fullName evidence="6">Transcription initiation factor IIF subunit alpha</fullName>
    </recommendedName>
</protein>
<feature type="region of interest" description="Disordered" evidence="7">
    <location>
        <begin position="81"/>
        <end position="101"/>
    </location>
</feature>
<sequence length="101" mass="11657">MVDPGRWTTQDSVHIYQVDSQPWRLTVEDQSGKERKFRSIREGGAGEHADYWIFMKSGGEFHAHKVDDWYQFLPCIQHPAKSSDESIRIEGADSPPAECYE</sequence>
<evidence type="ECO:0000256" key="1">
    <source>
        <dbReference type="ARBA" id="ARBA00004123"/>
    </source>
</evidence>
<dbReference type="Pfam" id="PF05793">
    <property type="entry name" value="TFIIF_alpha"/>
    <property type="match status" value="1"/>
</dbReference>
<proteinExistence type="inferred from homology"/>
<dbReference type="InterPro" id="IPR008851">
    <property type="entry name" value="TFIIF-alpha"/>
</dbReference>
<dbReference type="GO" id="GO:0006367">
    <property type="term" value="P:transcription initiation at RNA polymerase II promoter"/>
    <property type="evidence" value="ECO:0007669"/>
    <property type="project" value="InterPro"/>
</dbReference>
<keyword evidence="2 6" id="KW-0805">Transcription regulation</keyword>
<dbReference type="AlphaFoldDB" id="A0A914S3F4"/>
<evidence type="ECO:0000256" key="2">
    <source>
        <dbReference type="ARBA" id="ARBA00023015"/>
    </source>
</evidence>
<comment type="function">
    <text evidence="6">TFIIF is a general transcription initiation factor that binds to RNA polymerase II and helps to recruit it to the initiation complex in collaboration with TFIIB. It promotes transcription elongation.</text>
</comment>
<comment type="subcellular location">
    <subcellularLocation>
        <location evidence="1 6">Nucleus</location>
    </subcellularLocation>
</comment>
<keyword evidence="3 6" id="KW-0238">DNA-binding</keyword>
<dbReference type="InterPro" id="IPR011039">
    <property type="entry name" value="TFIIF_interaction"/>
</dbReference>
<name>A0A914S3F4_PAREQ</name>
<reference evidence="9" key="1">
    <citation type="submission" date="2022-11" db="UniProtKB">
        <authorList>
            <consortium name="WormBaseParasite"/>
        </authorList>
    </citation>
    <scope>IDENTIFICATION</scope>
</reference>
<keyword evidence="4 6" id="KW-0804">Transcription</keyword>